<dbReference type="InterPro" id="IPR034016">
    <property type="entry name" value="M1_APN-typ"/>
</dbReference>
<dbReference type="Gene3D" id="2.60.40.1730">
    <property type="entry name" value="tricorn interacting facor f3 domain"/>
    <property type="match status" value="1"/>
</dbReference>
<evidence type="ECO:0000256" key="4">
    <source>
        <dbReference type="ARBA" id="ARBA00022723"/>
    </source>
</evidence>
<keyword evidence="4 9" id="KW-0479">Metal-binding</keyword>
<dbReference type="Gene3D" id="2.60.40.1910">
    <property type="match status" value="1"/>
</dbReference>
<keyword evidence="7 11" id="KW-0482">Metalloprotease</keyword>
<evidence type="ECO:0000256" key="11">
    <source>
        <dbReference type="RuleBase" id="RU364040"/>
    </source>
</evidence>
<feature type="domain" description="Peptidase M1 membrane alanine aminopeptidase" evidence="12">
    <location>
        <begin position="236"/>
        <end position="453"/>
    </location>
</feature>
<dbReference type="OrthoDB" id="10031169at2759"/>
<dbReference type="SUPFAM" id="SSF63737">
    <property type="entry name" value="Leukotriene A4 hydrolase N-terminal domain"/>
    <property type="match status" value="1"/>
</dbReference>
<dbReference type="PRINTS" id="PR00756">
    <property type="entry name" value="ALADIPTASE"/>
</dbReference>
<keyword evidence="5 11" id="KW-0378">Hydrolase</keyword>
<evidence type="ECO:0000259" key="13">
    <source>
        <dbReference type="Pfam" id="PF11838"/>
    </source>
</evidence>
<dbReference type="Pfam" id="PF11838">
    <property type="entry name" value="ERAP1_C"/>
    <property type="match status" value="1"/>
</dbReference>
<dbReference type="GO" id="GO:0070006">
    <property type="term" value="F:metalloaminopeptidase activity"/>
    <property type="evidence" value="ECO:0007669"/>
    <property type="project" value="TreeGrafter"/>
</dbReference>
<dbReference type="InterPro" id="IPR050344">
    <property type="entry name" value="Peptidase_M1_aminopeptidases"/>
</dbReference>
<feature type="domain" description="ERAP1-like C-terminal" evidence="13">
    <location>
        <begin position="531"/>
        <end position="851"/>
    </location>
</feature>
<comment type="cofactor">
    <cofactor evidence="9 11">
        <name>Zn(2+)</name>
        <dbReference type="ChEBI" id="CHEBI:29105"/>
    </cofactor>
    <text evidence="9 11">Binds 1 zinc ion per subunit.</text>
</comment>
<evidence type="ECO:0000259" key="12">
    <source>
        <dbReference type="Pfam" id="PF01433"/>
    </source>
</evidence>
<evidence type="ECO:0000256" key="2">
    <source>
        <dbReference type="ARBA" id="ARBA00022438"/>
    </source>
</evidence>
<dbReference type="Gene3D" id="1.10.390.10">
    <property type="entry name" value="Neutral Protease Domain 2"/>
    <property type="match status" value="1"/>
</dbReference>
<dbReference type="Gene3D" id="1.25.50.20">
    <property type="match status" value="1"/>
</dbReference>
<dbReference type="Proteomes" id="UP000789831">
    <property type="component" value="Unassembled WGS sequence"/>
</dbReference>
<dbReference type="SUPFAM" id="SSF55486">
    <property type="entry name" value="Metalloproteases ('zincins'), catalytic domain"/>
    <property type="match status" value="1"/>
</dbReference>
<dbReference type="CDD" id="cd09601">
    <property type="entry name" value="M1_APN-Q_like"/>
    <property type="match status" value="1"/>
</dbReference>
<evidence type="ECO:0000259" key="14">
    <source>
        <dbReference type="Pfam" id="PF17900"/>
    </source>
</evidence>
<evidence type="ECO:0000256" key="5">
    <source>
        <dbReference type="ARBA" id="ARBA00022801"/>
    </source>
</evidence>
<dbReference type="GO" id="GO:0043171">
    <property type="term" value="P:peptide catabolic process"/>
    <property type="evidence" value="ECO:0007669"/>
    <property type="project" value="TreeGrafter"/>
</dbReference>
<feature type="domain" description="Aminopeptidase N-like N-terminal" evidence="14">
    <location>
        <begin position="15"/>
        <end position="195"/>
    </location>
</feature>
<dbReference type="GO" id="GO:0016020">
    <property type="term" value="C:membrane"/>
    <property type="evidence" value="ECO:0007669"/>
    <property type="project" value="TreeGrafter"/>
</dbReference>
<dbReference type="Pfam" id="PF01433">
    <property type="entry name" value="Peptidase_M1"/>
    <property type="match status" value="1"/>
</dbReference>
<reference evidence="15" key="1">
    <citation type="submission" date="2021-06" db="EMBL/GenBank/DDBJ databases">
        <authorList>
            <person name="Kallberg Y."/>
            <person name="Tangrot J."/>
            <person name="Rosling A."/>
        </authorList>
    </citation>
    <scope>NUCLEOTIDE SEQUENCE</scope>
    <source>
        <strain evidence="15">MT106</strain>
    </source>
</reference>
<evidence type="ECO:0000256" key="6">
    <source>
        <dbReference type="ARBA" id="ARBA00022833"/>
    </source>
</evidence>
<protein>
    <recommendedName>
        <fullName evidence="11">Aminopeptidase</fullName>
        <ecNumber evidence="11">3.4.11.-</ecNumber>
    </recommendedName>
</protein>
<dbReference type="InterPro" id="IPR001930">
    <property type="entry name" value="Peptidase_M1"/>
</dbReference>
<evidence type="ECO:0000256" key="1">
    <source>
        <dbReference type="ARBA" id="ARBA00010136"/>
    </source>
</evidence>
<feature type="binding site" evidence="9">
    <location>
        <position position="308"/>
    </location>
    <ligand>
        <name>Zn(2+)</name>
        <dbReference type="ChEBI" id="CHEBI:29105"/>
        <note>catalytic</note>
    </ligand>
</feature>
<dbReference type="Pfam" id="PF17900">
    <property type="entry name" value="Peptidase_M1_N"/>
    <property type="match status" value="1"/>
</dbReference>
<dbReference type="PANTHER" id="PTHR11533">
    <property type="entry name" value="PROTEASE M1 ZINC METALLOPROTEASE"/>
    <property type="match status" value="1"/>
</dbReference>
<dbReference type="InterPro" id="IPR042097">
    <property type="entry name" value="Aminopeptidase_N-like_N_sf"/>
</dbReference>
<dbReference type="GO" id="GO:0008270">
    <property type="term" value="F:zinc ion binding"/>
    <property type="evidence" value="ECO:0007669"/>
    <property type="project" value="UniProtKB-UniRule"/>
</dbReference>
<feature type="binding site" evidence="9">
    <location>
        <position position="312"/>
    </location>
    <ligand>
        <name>Zn(2+)</name>
        <dbReference type="ChEBI" id="CHEBI:29105"/>
        <note>catalytic</note>
    </ligand>
</feature>
<dbReference type="GO" id="GO:0005737">
    <property type="term" value="C:cytoplasm"/>
    <property type="evidence" value="ECO:0007669"/>
    <property type="project" value="TreeGrafter"/>
</dbReference>
<accession>A0A9N9FUL6</accession>
<dbReference type="GO" id="GO:0042277">
    <property type="term" value="F:peptide binding"/>
    <property type="evidence" value="ECO:0007669"/>
    <property type="project" value="TreeGrafter"/>
</dbReference>
<evidence type="ECO:0000256" key="9">
    <source>
        <dbReference type="PIRSR" id="PIRSR634016-3"/>
    </source>
</evidence>
<sequence length="875" mass="98976">MTSTTERQTLPTNVKPFHYNLILTPNLEDFTFKGSEDINLNINETTKHTTLNVHEIEVQAAKLNSIDASDVSYNNDKQTVTFTFPSEVQAGTSAVLHIDFTGTLNDMMCGFYRSSYTDSTGNKKYLATTQFSATDARRAFPCWDEPAIKATFDITLIVPSGLVALSNMDVICEKSVENNKKEVKFATTPIMSTYLVAFIAGDLAYIEKYTAGECNDKKPVLIRVYANKGSENQGEFALDVATKTLDYFARIFEIPYPLPKLDMVAISDFKFGAMENWGLVTFRTAAILFDSKASDAQYKQQIAYIVGHELAHQWFGNLVTMEWWDHLWLKEGFATWVGYLAVDEIFPDWDIWTQYVADDFQRGLQLDSLRSSHPIEVTVNDPSEIFQIFDAISYQKGASVIRMLSSYLGVDVLLAGIRRYLNAHSYGNASTDDLWVNLSDESGHDVGEFMAGWTRKIGYPVLNVTEPQQNIIHIKQTRFLSTGDVTPKDDTHIWWIPLGISTEKSTPANIESQLLTVKEADFTLSQAEGDFFKLNTHEVGVFRVNYTPERLEKLGKSIRNGELTDTSDRVGIIADAGALAMSGYGKTSGVLSLLTEFENEDKYIVWLEINSRVTNIASVWFEQPEAVYQGLLSFQRKLFSKLAHKLGWKYPENEDYLTTMLRTLAIKVTGRAGDPEIVEEAKRRFELFTEKNDQSVLHPNIRGAVYEIVLTHGGGEKEFEAILNIFRNSPTADQQLVALTALGYAQQPELIQRALDFSISPEVRNQDIIYSFISLKSNRKSRKPLWDFIKKNWDLLQGRYAKSLNLLGSVIKHGTDSFASDEAAIDVEKFFADKDTKSFARPLQQSLESIRTNTAWLKRDVKDVEEWLVTNVYMN</sequence>
<dbReference type="EMBL" id="CAJVPL010001178">
    <property type="protein sequence ID" value="CAG8557282.1"/>
    <property type="molecule type" value="Genomic_DNA"/>
</dbReference>
<feature type="active site" description="Proton acceptor" evidence="8">
    <location>
        <position position="309"/>
    </location>
</feature>
<comment type="similarity">
    <text evidence="1 11">Belongs to the peptidase M1 family.</text>
</comment>
<proteinExistence type="inferred from homology"/>
<dbReference type="GO" id="GO:0006508">
    <property type="term" value="P:proteolysis"/>
    <property type="evidence" value="ECO:0007669"/>
    <property type="project" value="UniProtKB-KW"/>
</dbReference>
<name>A0A9N9FUL6_9GLOM</name>
<dbReference type="AlphaFoldDB" id="A0A9N9FUL6"/>
<dbReference type="PANTHER" id="PTHR11533:SF174">
    <property type="entry name" value="PUROMYCIN-SENSITIVE AMINOPEPTIDASE-RELATED"/>
    <property type="match status" value="1"/>
</dbReference>
<dbReference type="GO" id="GO:0005615">
    <property type="term" value="C:extracellular space"/>
    <property type="evidence" value="ECO:0007669"/>
    <property type="project" value="TreeGrafter"/>
</dbReference>
<dbReference type="FunFam" id="1.25.50.20:FF:000002">
    <property type="entry name" value="Aminopeptidase"/>
    <property type="match status" value="1"/>
</dbReference>
<comment type="caution">
    <text evidence="15">The sequence shown here is derived from an EMBL/GenBank/DDBJ whole genome shotgun (WGS) entry which is preliminary data.</text>
</comment>
<feature type="binding site" evidence="9">
    <location>
        <position position="331"/>
    </location>
    <ligand>
        <name>Zn(2+)</name>
        <dbReference type="ChEBI" id="CHEBI:29105"/>
        <note>catalytic</note>
    </ligand>
</feature>
<dbReference type="InterPro" id="IPR014782">
    <property type="entry name" value="Peptidase_M1_dom"/>
</dbReference>
<evidence type="ECO:0000313" key="15">
    <source>
        <dbReference type="EMBL" id="CAG8557282.1"/>
    </source>
</evidence>
<evidence type="ECO:0000256" key="8">
    <source>
        <dbReference type="PIRSR" id="PIRSR634016-1"/>
    </source>
</evidence>
<gene>
    <name evidence="15" type="ORF">AGERDE_LOCUS6975</name>
</gene>
<keyword evidence="16" id="KW-1185">Reference proteome</keyword>
<keyword evidence="3 11" id="KW-0645">Protease</keyword>
<dbReference type="FunFam" id="2.60.40.1730:FF:000002">
    <property type="entry name" value="Aminopeptidase"/>
    <property type="match status" value="1"/>
</dbReference>
<evidence type="ECO:0000256" key="10">
    <source>
        <dbReference type="PIRSR" id="PIRSR634016-4"/>
    </source>
</evidence>
<keyword evidence="6 9" id="KW-0862">Zinc</keyword>
<dbReference type="EC" id="3.4.11.-" evidence="11"/>
<dbReference type="InterPro" id="IPR027268">
    <property type="entry name" value="Peptidase_M4/M1_CTD_sf"/>
</dbReference>
<dbReference type="FunFam" id="1.10.390.10:FF:000001">
    <property type="entry name" value="Aminopeptidase"/>
    <property type="match status" value="1"/>
</dbReference>
<organism evidence="15 16">
    <name type="scientific">Ambispora gerdemannii</name>
    <dbReference type="NCBI Taxonomy" id="144530"/>
    <lineage>
        <taxon>Eukaryota</taxon>
        <taxon>Fungi</taxon>
        <taxon>Fungi incertae sedis</taxon>
        <taxon>Mucoromycota</taxon>
        <taxon>Glomeromycotina</taxon>
        <taxon>Glomeromycetes</taxon>
        <taxon>Archaeosporales</taxon>
        <taxon>Ambisporaceae</taxon>
        <taxon>Ambispora</taxon>
    </lineage>
</organism>
<feature type="site" description="Transition state stabilizer" evidence="10">
    <location>
        <position position="394"/>
    </location>
</feature>
<evidence type="ECO:0000256" key="3">
    <source>
        <dbReference type="ARBA" id="ARBA00022670"/>
    </source>
</evidence>
<dbReference type="InterPro" id="IPR024571">
    <property type="entry name" value="ERAP1-like_C_dom"/>
</dbReference>
<dbReference type="InterPro" id="IPR045357">
    <property type="entry name" value="Aminopeptidase_N-like_N"/>
</dbReference>
<evidence type="ECO:0000313" key="16">
    <source>
        <dbReference type="Proteomes" id="UP000789831"/>
    </source>
</evidence>
<evidence type="ECO:0000256" key="7">
    <source>
        <dbReference type="ARBA" id="ARBA00023049"/>
    </source>
</evidence>
<keyword evidence="2 11" id="KW-0031">Aminopeptidase</keyword>